<keyword evidence="3 16" id="KW-0997">Cell inner membrane</keyword>
<keyword evidence="20" id="KW-1185">Reference proteome</keyword>
<proteinExistence type="inferred from homology"/>
<dbReference type="Gene3D" id="3.30.450.330">
    <property type="match status" value="1"/>
</dbReference>
<dbReference type="InterPro" id="IPR012338">
    <property type="entry name" value="Beta-lactam/transpept-like"/>
</dbReference>
<evidence type="ECO:0000256" key="4">
    <source>
        <dbReference type="ARBA" id="ARBA00022618"/>
    </source>
</evidence>
<evidence type="ECO:0000256" key="16">
    <source>
        <dbReference type="HAMAP-Rule" id="MF_02080"/>
    </source>
</evidence>
<dbReference type="InterPro" id="IPR001460">
    <property type="entry name" value="PCN-bd_Tpept"/>
</dbReference>
<evidence type="ECO:0000256" key="3">
    <source>
        <dbReference type="ARBA" id="ARBA00022519"/>
    </source>
</evidence>
<evidence type="ECO:0000313" key="19">
    <source>
        <dbReference type="EMBL" id="MFC3153544.1"/>
    </source>
</evidence>
<keyword evidence="12 16" id="KW-0472">Membrane</keyword>
<feature type="transmembrane region" description="Helical" evidence="16">
    <location>
        <begin position="24"/>
        <end position="45"/>
    </location>
</feature>
<dbReference type="Pfam" id="PF00905">
    <property type="entry name" value="Transpeptidase"/>
    <property type="match status" value="1"/>
</dbReference>
<dbReference type="PANTHER" id="PTHR30627">
    <property type="entry name" value="PEPTIDOGLYCAN D,D-TRANSPEPTIDASE"/>
    <property type="match status" value="1"/>
</dbReference>
<keyword evidence="13 16" id="KW-0717">Septation</keyword>
<dbReference type="Gene3D" id="3.90.1310.10">
    <property type="entry name" value="Penicillin-binding protein 2a (Domain 2)"/>
    <property type="match status" value="1"/>
</dbReference>
<dbReference type="InterPro" id="IPR036138">
    <property type="entry name" value="PBP_dimer_sf"/>
</dbReference>
<keyword evidence="7 16" id="KW-0812">Transmembrane</keyword>
<dbReference type="HAMAP" id="MF_02080">
    <property type="entry name" value="FtsI_transpept"/>
    <property type="match status" value="1"/>
</dbReference>
<comment type="similarity">
    <text evidence="16">Belongs to the transpeptidase family. FtsI subfamily.</text>
</comment>
<reference evidence="20" key="1">
    <citation type="journal article" date="2019" name="Int. J. Syst. Evol. Microbiol.">
        <title>The Global Catalogue of Microorganisms (GCM) 10K type strain sequencing project: providing services to taxonomists for standard genome sequencing and annotation.</title>
        <authorList>
            <consortium name="The Broad Institute Genomics Platform"/>
            <consortium name="The Broad Institute Genome Sequencing Center for Infectious Disease"/>
            <person name="Wu L."/>
            <person name="Ma J."/>
        </authorList>
    </citation>
    <scope>NUCLEOTIDE SEQUENCE [LARGE SCALE GENOMIC DNA]</scope>
    <source>
        <strain evidence="20">KCTC 52438</strain>
    </source>
</reference>
<dbReference type="InterPro" id="IPR037532">
    <property type="entry name" value="FtsI_transpept"/>
</dbReference>
<evidence type="ECO:0000256" key="13">
    <source>
        <dbReference type="ARBA" id="ARBA00023210"/>
    </source>
</evidence>
<protein>
    <recommendedName>
        <fullName evidence="16">Peptidoglycan D,D-transpeptidase FtsI</fullName>
        <ecNumber evidence="16">3.4.16.4</ecNumber>
    </recommendedName>
    <alternativeName>
        <fullName evidence="16">Penicillin-binding protein 3</fullName>
        <shortName evidence="16">PBP-3</shortName>
    </alternativeName>
</protein>
<keyword evidence="6 16" id="KW-0645">Protease</keyword>
<comment type="function">
    <text evidence="16">Catalyzes cross-linking of the peptidoglycan cell wall at the division septum.</text>
</comment>
<evidence type="ECO:0000256" key="7">
    <source>
        <dbReference type="ARBA" id="ARBA00022692"/>
    </source>
</evidence>
<feature type="domain" description="Penicillin-binding protein transpeptidase" evidence="17">
    <location>
        <begin position="259"/>
        <end position="559"/>
    </location>
</feature>
<keyword evidence="9 16" id="KW-0133">Cell shape</keyword>
<dbReference type="RefSeq" id="WP_386723466.1">
    <property type="nucleotide sequence ID" value="NZ_JBHRSZ010000010.1"/>
</dbReference>
<dbReference type="Proteomes" id="UP001595476">
    <property type="component" value="Unassembled WGS sequence"/>
</dbReference>
<feature type="active site" description="Acyl-ester intermediate" evidence="16">
    <location>
        <position position="306"/>
    </location>
</feature>
<evidence type="ECO:0000256" key="12">
    <source>
        <dbReference type="ARBA" id="ARBA00023136"/>
    </source>
</evidence>
<evidence type="ECO:0000256" key="1">
    <source>
        <dbReference type="ARBA" id="ARBA00004370"/>
    </source>
</evidence>
<dbReference type="InterPro" id="IPR050515">
    <property type="entry name" value="Beta-lactam/transpept"/>
</dbReference>
<gene>
    <name evidence="16" type="primary">ftsI</name>
    <name evidence="19" type="ORF">ACFOEK_21065</name>
</gene>
<evidence type="ECO:0000256" key="8">
    <source>
        <dbReference type="ARBA" id="ARBA00022801"/>
    </source>
</evidence>
<keyword evidence="8 16" id="KW-0378">Hydrolase</keyword>
<evidence type="ECO:0000256" key="5">
    <source>
        <dbReference type="ARBA" id="ARBA00022645"/>
    </source>
</evidence>
<dbReference type="Pfam" id="PF03717">
    <property type="entry name" value="PBP_dimer"/>
    <property type="match status" value="1"/>
</dbReference>
<sequence length="584" mass="64257">MGASLKKTAPEVERRDSNESMPLWRVRLVLIVVLLFLSGLGYRLVYLQISEQEFLKAQGDMRMVRTEVDPSHRGLISDRNGEPLAVSTPVESIWINPKYFPSLEELDLPALANLLDLREVALKKKLKAAKGRQFVYLKRQMPPELAAKVLELGIKGLYSQREYKRYYPAGEVTSHLIGFTNVNDEGQEGIELAFNDWLTGESGSRTVIKDLQGRVIRHIKQDSESKDGRDLVLSIDLRLQYLAYKALKEAVIKHRAESGSAVVMDVKTGEVLAMVNQPSYNPNDRSRLKVNSLRNRAVTDSFEPGSTIKAFTVATALTSGRYAASTKVNTSPGFIRVGRKTIRDHANYGKLDLTGIIKKSSNVGTTKLAQDLGSDLIWSTLFRAGFGQAPGTGFPGEGNGVLPMQREFRPIELATLSYGYGLSATPLQLANAYTSFGNNGYRPEVTLLARSEQGLGDIRKEQVMPERVAAQLLQMLETVTQKGGTAKRAAVPFYRVGGKTGTVHKVGRDGYQDDKYVAYFAGLAPISEPQYSVVVTINGPSGDRYYGGEVAAPVFSEIISAAMRLNNIAPDALDRMSLIGKRDG</sequence>
<dbReference type="Gene3D" id="3.40.710.10">
    <property type="entry name" value="DD-peptidase/beta-lactamase superfamily"/>
    <property type="match status" value="1"/>
</dbReference>
<evidence type="ECO:0000256" key="2">
    <source>
        <dbReference type="ARBA" id="ARBA00022475"/>
    </source>
</evidence>
<evidence type="ECO:0000259" key="18">
    <source>
        <dbReference type="Pfam" id="PF03717"/>
    </source>
</evidence>
<evidence type="ECO:0000256" key="14">
    <source>
        <dbReference type="ARBA" id="ARBA00023306"/>
    </source>
</evidence>
<evidence type="ECO:0000256" key="11">
    <source>
        <dbReference type="ARBA" id="ARBA00022989"/>
    </source>
</evidence>
<keyword evidence="10 16" id="KW-0573">Peptidoglycan synthesis</keyword>
<dbReference type="PANTHER" id="PTHR30627:SF1">
    <property type="entry name" value="PEPTIDOGLYCAN D,D-TRANSPEPTIDASE FTSI"/>
    <property type="match status" value="1"/>
</dbReference>
<accession>A0ABV7HI38</accession>
<keyword evidence="15 16" id="KW-0961">Cell wall biogenesis/degradation</keyword>
<keyword evidence="5 16" id="KW-0121">Carboxypeptidase</keyword>
<comment type="pathway">
    <text evidence="16">Cell wall biogenesis; peptidoglycan biosynthesis.</text>
</comment>
<dbReference type="InterPro" id="IPR005311">
    <property type="entry name" value="PBP_dimer"/>
</dbReference>
<dbReference type="SUPFAM" id="SSF56601">
    <property type="entry name" value="beta-lactamase/transpeptidase-like"/>
    <property type="match status" value="1"/>
</dbReference>
<dbReference type="SUPFAM" id="SSF56519">
    <property type="entry name" value="Penicillin binding protein dimerisation domain"/>
    <property type="match status" value="1"/>
</dbReference>
<comment type="catalytic activity">
    <reaction evidence="16">
        <text>Preferential cleavage: (Ac)2-L-Lys-D-Ala-|-D-Ala. Also transpeptidation of peptidyl-alanyl moieties that are N-acyl substituents of D-alanine.</text>
        <dbReference type="EC" id="3.4.16.4"/>
    </reaction>
</comment>
<organism evidence="19 20">
    <name type="scientific">Litoribrevibacter euphylliae</name>
    <dbReference type="NCBI Taxonomy" id="1834034"/>
    <lineage>
        <taxon>Bacteria</taxon>
        <taxon>Pseudomonadati</taxon>
        <taxon>Pseudomonadota</taxon>
        <taxon>Gammaproteobacteria</taxon>
        <taxon>Oceanospirillales</taxon>
        <taxon>Oceanospirillaceae</taxon>
        <taxon>Litoribrevibacter</taxon>
    </lineage>
</organism>
<keyword evidence="11 16" id="KW-1133">Transmembrane helix</keyword>
<keyword evidence="4 16" id="KW-0132">Cell division</keyword>
<dbReference type="EMBL" id="JBHRSZ010000010">
    <property type="protein sequence ID" value="MFC3153544.1"/>
    <property type="molecule type" value="Genomic_DNA"/>
</dbReference>
<evidence type="ECO:0000256" key="10">
    <source>
        <dbReference type="ARBA" id="ARBA00022984"/>
    </source>
</evidence>
<comment type="caution">
    <text evidence="19">The sequence shown here is derived from an EMBL/GenBank/DDBJ whole genome shotgun (WGS) entry which is preliminary data.</text>
</comment>
<keyword evidence="2 16" id="KW-1003">Cell membrane</keyword>
<evidence type="ECO:0000256" key="15">
    <source>
        <dbReference type="ARBA" id="ARBA00023316"/>
    </source>
</evidence>
<dbReference type="EC" id="3.4.16.4" evidence="16"/>
<comment type="subcellular location">
    <subcellularLocation>
        <location evidence="16">Cell inner membrane</location>
        <topology evidence="16">Single-pass membrane protein</topology>
    </subcellularLocation>
    <subcellularLocation>
        <location evidence="1">Membrane</location>
    </subcellularLocation>
</comment>
<keyword evidence="14 16" id="KW-0131">Cell cycle</keyword>
<name>A0ABV7HI38_9GAMM</name>
<feature type="domain" description="Penicillin-binding protein dimerisation" evidence="18">
    <location>
        <begin position="70"/>
        <end position="219"/>
    </location>
</feature>
<evidence type="ECO:0000259" key="17">
    <source>
        <dbReference type="Pfam" id="PF00905"/>
    </source>
</evidence>
<evidence type="ECO:0000256" key="6">
    <source>
        <dbReference type="ARBA" id="ARBA00022670"/>
    </source>
</evidence>
<evidence type="ECO:0000256" key="9">
    <source>
        <dbReference type="ARBA" id="ARBA00022960"/>
    </source>
</evidence>
<evidence type="ECO:0000313" key="20">
    <source>
        <dbReference type="Proteomes" id="UP001595476"/>
    </source>
</evidence>